<dbReference type="GO" id="GO:0003677">
    <property type="term" value="F:DNA binding"/>
    <property type="evidence" value="ECO:0007669"/>
    <property type="project" value="UniProtKB-KW"/>
</dbReference>
<proteinExistence type="predicted"/>
<name>A0A2S4LSL7_9HYPH</name>
<dbReference type="InterPro" id="IPR050397">
    <property type="entry name" value="Env_Response_Regulators"/>
</dbReference>
<accession>A0A2S4LSL7</accession>
<dbReference type="Proteomes" id="UP000236919">
    <property type="component" value="Unassembled WGS sequence"/>
</dbReference>
<dbReference type="Pfam" id="PF00027">
    <property type="entry name" value="cNMP_binding"/>
    <property type="match status" value="1"/>
</dbReference>
<dbReference type="RefSeq" id="WP_181012074.1">
    <property type="nucleotide sequence ID" value="NZ_PQFZ01000034.1"/>
</dbReference>
<keyword evidence="3" id="KW-0804">Transcription</keyword>
<dbReference type="PANTHER" id="PTHR24567:SF74">
    <property type="entry name" value="HTH-TYPE TRANSCRIPTIONAL REGULATOR ARCR"/>
    <property type="match status" value="1"/>
</dbReference>
<dbReference type="CDD" id="cd00038">
    <property type="entry name" value="CAP_ED"/>
    <property type="match status" value="1"/>
</dbReference>
<dbReference type="InterPro" id="IPR036388">
    <property type="entry name" value="WH-like_DNA-bd_sf"/>
</dbReference>
<gene>
    <name evidence="6" type="ORF">CYD53_13412</name>
</gene>
<dbReference type="SUPFAM" id="SSF46785">
    <property type="entry name" value="Winged helix' DNA-binding domain"/>
    <property type="match status" value="1"/>
</dbReference>
<dbReference type="PROSITE" id="PS51063">
    <property type="entry name" value="HTH_CRP_2"/>
    <property type="match status" value="1"/>
</dbReference>
<comment type="caution">
    <text evidence="6">The sequence shown here is derived from an EMBL/GenBank/DDBJ whole genome shotgun (WGS) entry which is preliminary data.</text>
</comment>
<dbReference type="AlphaFoldDB" id="A0A2S4LSL7"/>
<dbReference type="SUPFAM" id="SSF51206">
    <property type="entry name" value="cAMP-binding domain-like"/>
    <property type="match status" value="1"/>
</dbReference>
<dbReference type="Gene3D" id="2.60.120.10">
    <property type="entry name" value="Jelly Rolls"/>
    <property type="match status" value="1"/>
</dbReference>
<dbReference type="InterPro" id="IPR014710">
    <property type="entry name" value="RmlC-like_jellyroll"/>
</dbReference>
<feature type="domain" description="Cyclic nucleotide-binding" evidence="4">
    <location>
        <begin position="14"/>
        <end position="133"/>
    </location>
</feature>
<dbReference type="InterPro" id="IPR000595">
    <property type="entry name" value="cNMP-bd_dom"/>
</dbReference>
<evidence type="ECO:0000256" key="2">
    <source>
        <dbReference type="ARBA" id="ARBA00023125"/>
    </source>
</evidence>
<dbReference type="Pfam" id="PF13545">
    <property type="entry name" value="HTH_Crp_2"/>
    <property type="match status" value="1"/>
</dbReference>
<dbReference type="SMART" id="SM00100">
    <property type="entry name" value="cNMP"/>
    <property type="match status" value="1"/>
</dbReference>
<reference evidence="6 7" key="1">
    <citation type="submission" date="2018-01" db="EMBL/GenBank/DDBJ databases">
        <title>Genomic Encyclopedia of Type Strains, Phase III (KMG-III): the genomes of soil and plant-associated and newly described type strains.</title>
        <authorList>
            <person name="Whitman W."/>
        </authorList>
    </citation>
    <scope>NUCLEOTIDE SEQUENCE [LARGE SCALE GENOMIC DNA]</scope>
    <source>
        <strain evidence="6 7">1131</strain>
    </source>
</reference>
<dbReference type="InterPro" id="IPR018490">
    <property type="entry name" value="cNMP-bd_dom_sf"/>
</dbReference>
<keyword evidence="2" id="KW-0238">DNA-binding</keyword>
<organism evidence="6 7">
    <name type="scientific">Bosea psychrotolerans</name>
    <dbReference type="NCBI Taxonomy" id="1871628"/>
    <lineage>
        <taxon>Bacteria</taxon>
        <taxon>Pseudomonadati</taxon>
        <taxon>Pseudomonadota</taxon>
        <taxon>Alphaproteobacteria</taxon>
        <taxon>Hyphomicrobiales</taxon>
        <taxon>Boseaceae</taxon>
        <taxon>Bosea</taxon>
    </lineage>
</organism>
<feature type="domain" description="HTH crp-type" evidence="5">
    <location>
        <begin position="147"/>
        <end position="215"/>
    </location>
</feature>
<dbReference type="PROSITE" id="PS50042">
    <property type="entry name" value="CNMP_BINDING_3"/>
    <property type="match status" value="1"/>
</dbReference>
<dbReference type="GO" id="GO:0005829">
    <property type="term" value="C:cytosol"/>
    <property type="evidence" value="ECO:0007669"/>
    <property type="project" value="TreeGrafter"/>
</dbReference>
<dbReference type="Gene3D" id="1.10.10.10">
    <property type="entry name" value="Winged helix-like DNA-binding domain superfamily/Winged helix DNA-binding domain"/>
    <property type="match status" value="1"/>
</dbReference>
<dbReference type="InterPro" id="IPR012318">
    <property type="entry name" value="HTH_CRP"/>
</dbReference>
<evidence type="ECO:0000259" key="5">
    <source>
        <dbReference type="PROSITE" id="PS51063"/>
    </source>
</evidence>
<dbReference type="GO" id="GO:0003700">
    <property type="term" value="F:DNA-binding transcription factor activity"/>
    <property type="evidence" value="ECO:0007669"/>
    <property type="project" value="TreeGrafter"/>
</dbReference>
<keyword evidence="1" id="KW-0805">Transcription regulation</keyword>
<dbReference type="EMBL" id="PQFZ01000034">
    <property type="protein sequence ID" value="POR45408.1"/>
    <property type="molecule type" value="Genomic_DNA"/>
</dbReference>
<protein>
    <submittedName>
        <fullName evidence="6">CRP/FNR family transcriptional activator FtrB</fullName>
    </submittedName>
</protein>
<evidence type="ECO:0000256" key="1">
    <source>
        <dbReference type="ARBA" id="ARBA00023015"/>
    </source>
</evidence>
<evidence type="ECO:0000313" key="7">
    <source>
        <dbReference type="Proteomes" id="UP000236919"/>
    </source>
</evidence>
<evidence type="ECO:0000313" key="6">
    <source>
        <dbReference type="EMBL" id="POR45408.1"/>
    </source>
</evidence>
<evidence type="ECO:0000256" key="3">
    <source>
        <dbReference type="ARBA" id="ARBA00023163"/>
    </source>
</evidence>
<dbReference type="InterPro" id="IPR036390">
    <property type="entry name" value="WH_DNA-bd_sf"/>
</dbReference>
<evidence type="ECO:0000259" key="4">
    <source>
        <dbReference type="PROSITE" id="PS50042"/>
    </source>
</evidence>
<keyword evidence="7" id="KW-1185">Reference proteome</keyword>
<sequence length="232" mass="25695">MRNDEIEEMRAIRLFDGVSPANAEMMLRASFLQRFPAHVELAREGDPADFLHVVIDGQIEMYCPYRDRETTISIVGPGHGFIVAAVISDRVYLKSARTLVPSRVLLIPAEMVRRVFAEDAAFARTLALDLALAYRSVVRELKNQKLRSSLERLANWLLSHDLETGQSGRFTLPFDKKVLAARLGMAPEVLSRSISALIPYGVAVSGPVVEIRDREALLGLAQPSKTIDGPLA</sequence>
<dbReference type="PANTHER" id="PTHR24567">
    <property type="entry name" value="CRP FAMILY TRANSCRIPTIONAL REGULATORY PROTEIN"/>
    <property type="match status" value="1"/>
</dbReference>
<dbReference type="NCBIfam" id="NF006901">
    <property type="entry name" value="PRK09392.1"/>
    <property type="match status" value="1"/>
</dbReference>